<dbReference type="InterPro" id="IPR039421">
    <property type="entry name" value="Type_1_exporter"/>
</dbReference>
<comment type="subcellular location">
    <subcellularLocation>
        <location evidence="1">Cell membrane</location>
        <topology evidence="1">Multi-pass membrane protein</topology>
    </subcellularLocation>
</comment>
<dbReference type="GO" id="GO:0034040">
    <property type="term" value="F:ATPase-coupled lipid transmembrane transporter activity"/>
    <property type="evidence" value="ECO:0007669"/>
    <property type="project" value="TreeGrafter"/>
</dbReference>
<dbReference type="GO" id="GO:0005886">
    <property type="term" value="C:plasma membrane"/>
    <property type="evidence" value="ECO:0007669"/>
    <property type="project" value="UniProtKB-SubCell"/>
</dbReference>
<keyword evidence="6" id="KW-0067">ATP-binding</keyword>
<dbReference type="EMBL" id="RHLK01000006">
    <property type="protein sequence ID" value="MVP00470.1"/>
    <property type="molecule type" value="Genomic_DNA"/>
</dbReference>
<dbReference type="Gene3D" id="3.40.50.300">
    <property type="entry name" value="P-loop containing nucleotide triphosphate hydrolases"/>
    <property type="match status" value="1"/>
</dbReference>
<dbReference type="PANTHER" id="PTHR24221:SF654">
    <property type="entry name" value="ATP-BINDING CASSETTE SUB-FAMILY B MEMBER 6"/>
    <property type="match status" value="1"/>
</dbReference>
<keyword evidence="6" id="KW-0547">Nucleotide-binding</keyword>
<dbReference type="GO" id="GO:0005524">
    <property type="term" value="F:ATP binding"/>
    <property type="evidence" value="ECO:0007669"/>
    <property type="project" value="UniProtKB-KW"/>
</dbReference>
<evidence type="ECO:0000259" key="5">
    <source>
        <dbReference type="Pfam" id="PF00005"/>
    </source>
</evidence>
<dbReference type="InterPro" id="IPR003439">
    <property type="entry name" value="ABC_transporter-like_ATP-bd"/>
</dbReference>
<dbReference type="Gene3D" id="1.20.1560.10">
    <property type="entry name" value="ABC transporter type 1, transmembrane domain"/>
    <property type="match status" value="1"/>
</dbReference>
<keyword evidence="4" id="KW-0472">Membrane</keyword>
<evidence type="ECO:0000313" key="7">
    <source>
        <dbReference type="Proteomes" id="UP000490800"/>
    </source>
</evidence>
<dbReference type="GO" id="GO:0016887">
    <property type="term" value="F:ATP hydrolysis activity"/>
    <property type="evidence" value="ECO:0007669"/>
    <property type="project" value="InterPro"/>
</dbReference>
<keyword evidence="2" id="KW-0812">Transmembrane</keyword>
<name>A0A7X3FIS0_9BACL</name>
<reference evidence="6 7" key="1">
    <citation type="journal article" date="2019" name="Microorganisms">
        <title>Paenibacillus lutrae sp. nov., A Chitinolytic Species Isolated from A River Otter in Castril Natural Park, Granada, Spain.</title>
        <authorList>
            <person name="Rodriguez M."/>
            <person name="Reina J.C."/>
            <person name="Bejar V."/>
            <person name="Llamas I."/>
        </authorList>
    </citation>
    <scope>NUCLEOTIDE SEQUENCE [LARGE SCALE GENOMIC DNA]</scope>
    <source>
        <strain evidence="6 7">N10</strain>
    </source>
</reference>
<gene>
    <name evidence="6" type="ORF">EDM21_13205</name>
</gene>
<dbReference type="InterPro" id="IPR036640">
    <property type="entry name" value="ABC1_TM_sf"/>
</dbReference>
<evidence type="ECO:0000256" key="3">
    <source>
        <dbReference type="ARBA" id="ARBA00022989"/>
    </source>
</evidence>
<dbReference type="CDD" id="cd03228">
    <property type="entry name" value="ABCC_MRP_Like"/>
    <property type="match status" value="1"/>
</dbReference>
<proteinExistence type="predicted"/>
<dbReference type="PANTHER" id="PTHR24221">
    <property type="entry name" value="ATP-BINDING CASSETTE SUB-FAMILY B"/>
    <property type="match status" value="1"/>
</dbReference>
<comment type="caution">
    <text evidence="6">The sequence shown here is derived from an EMBL/GenBank/DDBJ whole genome shotgun (WGS) entry which is preliminary data.</text>
</comment>
<dbReference type="Proteomes" id="UP000490800">
    <property type="component" value="Unassembled WGS sequence"/>
</dbReference>
<sequence length="166" mass="18158">MGVGPYAQNALAGAQRIQEILNEEEEPVRIGAWDSKQVSEAIVEFRNVEFSYQSDKKVLCKLSMKVLPGQVAAIVGASGSGKSTLIKLLLGFYPVDRGEILLQGKSFGHYTLEEIRGQIAYVPQDAFLFSGTIEDNIRYGNPEASTDEVREGGLGLPTPHLIWCVD</sequence>
<dbReference type="SUPFAM" id="SSF52540">
    <property type="entry name" value="P-loop containing nucleoside triphosphate hydrolases"/>
    <property type="match status" value="1"/>
</dbReference>
<dbReference type="AlphaFoldDB" id="A0A7X3FIS0"/>
<protein>
    <submittedName>
        <fullName evidence="6">ATP-binding cassette domain-containing protein</fullName>
    </submittedName>
</protein>
<feature type="domain" description="ABC transporter" evidence="5">
    <location>
        <begin position="61"/>
        <end position="144"/>
    </location>
</feature>
<evidence type="ECO:0000256" key="2">
    <source>
        <dbReference type="ARBA" id="ARBA00022692"/>
    </source>
</evidence>
<accession>A0A7X3FIS0</accession>
<evidence type="ECO:0000256" key="4">
    <source>
        <dbReference type="ARBA" id="ARBA00023136"/>
    </source>
</evidence>
<keyword evidence="7" id="KW-1185">Reference proteome</keyword>
<dbReference type="Pfam" id="PF00005">
    <property type="entry name" value="ABC_tran"/>
    <property type="match status" value="1"/>
</dbReference>
<evidence type="ECO:0000256" key="1">
    <source>
        <dbReference type="ARBA" id="ARBA00004651"/>
    </source>
</evidence>
<keyword evidence="3" id="KW-1133">Transmembrane helix</keyword>
<dbReference type="InterPro" id="IPR027417">
    <property type="entry name" value="P-loop_NTPase"/>
</dbReference>
<organism evidence="6 7">
    <name type="scientific">Paenibacillus lutrae</name>
    <dbReference type="NCBI Taxonomy" id="2078573"/>
    <lineage>
        <taxon>Bacteria</taxon>
        <taxon>Bacillati</taxon>
        <taxon>Bacillota</taxon>
        <taxon>Bacilli</taxon>
        <taxon>Bacillales</taxon>
        <taxon>Paenibacillaceae</taxon>
        <taxon>Paenibacillus</taxon>
    </lineage>
</organism>
<evidence type="ECO:0000313" key="6">
    <source>
        <dbReference type="EMBL" id="MVP00470.1"/>
    </source>
</evidence>